<accession>A0A0F9UFG9</accession>
<evidence type="ECO:0008006" key="2">
    <source>
        <dbReference type="Google" id="ProtNLM"/>
    </source>
</evidence>
<dbReference type="AlphaFoldDB" id="A0A0F9UFG9"/>
<protein>
    <recommendedName>
        <fullName evidence="2">ParB/Sulfiredoxin domain-containing protein</fullName>
    </recommendedName>
</protein>
<sequence>MKLIELYTNAEIRDESEALSHFVPMDDLDFDFTVKTMNISQIEDLLTWRGDMFLVASMRDHATPEQIDLINSMANDFDPDRCVVIDNGRVIDGYHHIMAAYQLNETVRYIDMNDVYTEVRMSPEL</sequence>
<evidence type="ECO:0000313" key="1">
    <source>
        <dbReference type="EMBL" id="KKN90404.1"/>
    </source>
</evidence>
<proteinExistence type="predicted"/>
<gene>
    <name evidence="1" type="ORF">LCGC14_0227730</name>
</gene>
<comment type="caution">
    <text evidence="1">The sequence shown here is derived from an EMBL/GenBank/DDBJ whole genome shotgun (WGS) entry which is preliminary data.</text>
</comment>
<organism evidence="1">
    <name type="scientific">marine sediment metagenome</name>
    <dbReference type="NCBI Taxonomy" id="412755"/>
    <lineage>
        <taxon>unclassified sequences</taxon>
        <taxon>metagenomes</taxon>
        <taxon>ecological metagenomes</taxon>
    </lineage>
</organism>
<reference evidence="1" key="1">
    <citation type="journal article" date="2015" name="Nature">
        <title>Complex archaea that bridge the gap between prokaryotes and eukaryotes.</title>
        <authorList>
            <person name="Spang A."/>
            <person name="Saw J.H."/>
            <person name="Jorgensen S.L."/>
            <person name="Zaremba-Niedzwiedzka K."/>
            <person name="Martijn J."/>
            <person name="Lind A.E."/>
            <person name="van Eijk R."/>
            <person name="Schleper C."/>
            <person name="Guy L."/>
            <person name="Ettema T.J."/>
        </authorList>
    </citation>
    <scope>NUCLEOTIDE SEQUENCE</scope>
</reference>
<name>A0A0F9UFG9_9ZZZZ</name>
<dbReference type="EMBL" id="LAZR01000110">
    <property type="protein sequence ID" value="KKN90404.1"/>
    <property type="molecule type" value="Genomic_DNA"/>
</dbReference>